<comment type="caution">
    <text evidence="1">The sequence shown here is derived from an EMBL/GenBank/DDBJ whole genome shotgun (WGS) entry which is preliminary data.</text>
</comment>
<keyword evidence="2" id="KW-1185">Reference proteome</keyword>
<name>A0ABX3CJV3_9BACI</name>
<gene>
    <name evidence="1" type="ORF">BBV17_28585</name>
</gene>
<protein>
    <submittedName>
        <fullName evidence="1">Uncharacterized protein</fullName>
    </submittedName>
</protein>
<dbReference type="RefSeq" id="WP_071159849.1">
    <property type="nucleotide sequence ID" value="NZ_MBRJ01000059.1"/>
</dbReference>
<sequence>MIYEDWNDFEDASHCLEGHEEETSCQEKLEKLKNNVIKAFKEKELDKGSNFETNNNFSVQVDRFADFNHHVYRSIVQDFVKDCTGLDPKLWKWIVKDASSYMDQVYCVDRTLLISHPDFLYPENPYTLKVQFKASGYDANKQLLLPIRKSIEHFNQKGNSYIQPRELSLLNNIDVFIWYHWCPIKHDVVIHALKEPRQLFRLIQIDKKEIAGKPVRYGDDFKKVDMLYLNPTAEGFPNKNLIFVQSPIVH</sequence>
<reference evidence="1 2" key="1">
    <citation type="submission" date="2016-07" db="EMBL/GenBank/DDBJ databases">
        <title>Bacillus oceanisediminis whole genome.</title>
        <authorList>
            <person name="Pal Y."/>
            <person name="Verma A."/>
            <person name="Mual P."/>
            <person name="Srinivasan K."/>
        </authorList>
    </citation>
    <scope>NUCLEOTIDE SEQUENCE [LARGE SCALE GENOMIC DNA]</scope>
    <source>
        <strain evidence="1 2">Bhandara28</strain>
    </source>
</reference>
<evidence type="ECO:0000313" key="1">
    <source>
        <dbReference type="EMBL" id="OHX41357.1"/>
    </source>
</evidence>
<proteinExistence type="predicted"/>
<accession>A0ABX3CJV3</accession>
<dbReference type="Proteomes" id="UP000180194">
    <property type="component" value="Unassembled WGS sequence"/>
</dbReference>
<organism evidence="1 2">
    <name type="scientific">Cytobacillus oceanisediminis</name>
    <dbReference type="NCBI Taxonomy" id="665099"/>
    <lineage>
        <taxon>Bacteria</taxon>
        <taxon>Bacillati</taxon>
        <taxon>Bacillota</taxon>
        <taxon>Bacilli</taxon>
        <taxon>Bacillales</taxon>
        <taxon>Bacillaceae</taxon>
        <taxon>Cytobacillus</taxon>
    </lineage>
</organism>
<evidence type="ECO:0000313" key="2">
    <source>
        <dbReference type="Proteomes" id="UP000180194"/>
    </source>
</evidence>
<dbReference type="EMBL" id="MBRJ01000059">
    <property type="protein sequence ID" value="OHX41357.1"/>
    <property type="molecule type" value="Genomic_DNA"/>
</dbReference>